<feature type="repeat" description="WD" evidence="20">
    <location>
        <begin position="302"/>
        <end position="343"/>
    </location>
</feature>
<evidence type="ECO:0000256" key="12">
    <source>
        <dbReference type="ARBA" id="ARBA00022792"/>
    </source>
</evidence>
<evidence type="ECO:0000256" key="21">
    <source>
        <dbReference type="RuleBase" id="RU361237"/>
    </source>
</evidence>
<dbReference type="PROSITE" id="PS51085">
    <property type="entry name" value="2FE2S_FER_2"/>
    <property type="match status" value="1"/>
</dbReference>
<evidence type="ECO:0000256" key="9">
    <source>
        <dbReference type="ARBA" id="ARBA00022714"/>
    </source>
</evidence>
<evidence type="ECO:0000256" key="11">
    <source>
        <dbReference type="ARBA" id="ARBA00022737"/>
    </source>
</evidence>
<dbReference type="Pfam" id="PF13085">
    <property type="entry name" value="Fer2_3"/>
    <property type="match status" value="1"/>
</dbReference>
<dbReference type="NCBIfam" id="TIGR00384">
    <property type="entry name" value="dhsB"/>
    <property type="match status" value="1"/>
</dbReference>
<evidence type="ECO:0000256" key="10">
    <source>
        <dbReference type="ARBA" id="ARBA00022723"/>
    </source>
</evidence>
<comment type="catalytic activity">
    <reaction evidence="21">
        <text>a quinone + succinate = fumarate + a quinol</text>
        <dbReference type="Rhea" id="RHEA:40523"/>
        <dbReference type="ChEBI" id="CHEBI:24646"/>
        <dbReference type="ChEBI" id="CHEBI:29806"/>
        <dbReference type="ChEBI" id="CHEBI:30031"/>
        <dbReference type="ChEBI" id="CHEBI:132124"/>
    </reaction>
</comment>
<dbReference type="PANTHER" id="PTHR45532">
    <property type="entry name" value="WD REPEAT-CONTAINING PROTEIN 97"/>
    <property type="match status" value="1"/>
</dbReference>
<evidence type="ECO:0000256" key="2">
    <source>
        <dbReference type="ARBA" id="ARBA00004788"/>
    </source>
</evidence>
<keyword evidence="15 21" id="KW-0408">Iron</keyword>
<dbReference type="FunFam" id="1.10.1060.10:FF:000029">
    <property type="entry name" value="Succinate dehydrogenase [ubiquinone] iron-sulfur subunit, mitochondrial"/>
    <property type="match status" value="1"/>
</dbReference>
<evidence type="ECO:0000256" key="19">
    <source>
        <dbReference type="ARBA" id="ARBA00023291"/>
    </source>
</evidence>
<comment type="cofactor">
    <cofactor evidence="21">
        <name>[3Fe-4S] cluster</name>
        <dbReference type="ChEBI" id="CHEBI:21137"/>
    </cofactor>
    <text evidence="21">Binds 1 [3Fe-4S] cluster.</text>
</comment>
<evidence type="ECO:0000256" key="4">
    <source>
        <dbReference type="ARBA" id="ARBA00012792"/>
    </source>
</evidence>
<evidence type="ECO:0000256" key="20">
    <source>
        <dbReference type="PROSITE-ProRule" id="PRU00221"/>
    </source>
</evidence>
<evidence type="ECO:0000259" key="25">
    <source>
        <dbReference type="PROSITE" id="PS51379"/>
    </source>
</evidence>
<dbReference type="InterPro" id="IPR006058">
    <property type="entry name" value="2Fe2S_fd_BS"/>
</dbReference>
<dbReference type="GO" id="GO:0008177">
    <property type="term" value="F:succinate dehydrogenase (quinone) activity"/>
    <property type="evidence" value="ECO:0007669"/>
    <property type="project" value="UniProtKB-EC"/>
</dbReference>
<evidence type="ECO:0000256" key="5">
    <source>
        <dbReference type="ARBA" id="ARBA00016766"/>
    </source>
</evidence>
<dbReference type="InterPro" id="IPR015943">
    <property type="entry name" value="WD40/YVTN_repeat-like_dom_sf"/>
</dbReference>
<keyword evidence="14" id="KW-0560">Oxidoreductase</keyword>
<evidence type="ECO:0000313" key="26">
    <source>
        <dbReference type="EMBL" id="CAF0830248.1"/>
    </source>
</evidence>
<keyword evidence="16 21" id="KW-0411">Iron-sulfur</keyword>
<keyword evidence="6 21" id="KW-0004">4Fe-4S</keyword>
<dbReference type="GO" id="GO:0006099">
    <property type="term" value="P:tricarboxylic acid cycle"/>
    <property type="evidence" value="ECO:0007669"/>
    <property type="project" value="UniProtKB-UniPathway"/>
</dbReference>
<comment type="caution">
    <text evidence="26">The sequence shown here is derived from an EMBL/GenBank/DDBJ whole genome shotgun (WGS) entry which is preliminary data.</text>
</comment>
<keyword evidence="17 21" id="KW-0496">Mitochondrion</keyword>
<keyword evidence="11" id="KW-0677">Repeat</keyword>
<dbReference type="InterPro" id="IPR009051">
    <property type="entry name" value="Helical_ferredxn"/>
</dbReference>
<evidence type="ECO:0000256" key="7">
    <source>
        <dbReference type="ARBA" id="ARBA00022532"/>
    </source>
</evidence>
<evidence type="ECO:0000256" key="6">
    <source>
        <dbReference type="ARBA" id="ARBA00022485"/>
    </source>
</evidence>
<dbReference type="PROSITE" id="PS51379">
    <property type="entry name" value="4FE4S_FER_2"/>
    <property type="match status" value="1"/>
</dbReference>
<feature type="repeat" description="WD" evidence="20">
    <location>
        <begin position="261"/>
        <end position="293"/>
    </location>
</feature>
<dbReference type="OrthoDB" id="6262491at2759"/>
<sequence length="1848" mass="211363">MTSDESDIIPENSQTTVDEVTPAASRAQSNYSTYRTKLSIAPVKWGENRTQYLWRLLRCSIRRTIDAVARADDTDIERSHGLHFIRNMNHDIQVKCIAFNIKKKEIVSVDHDQTVRVYYSDGRIYKKFKVNFQFDQLFYCINEDEFVAWTRDGKELHVLNANIEILSTSTCEYQITDLSYNDKTSDVFTCGKGALTVWLFRFNRKHLVPKFECQNVPADLNLNILAAEQTDGSMQRLFATAGFDVLTYNIGGEGQLIHTKQDLHVRPIVAMIYIDQRDVLVTAGRDGSIKVWDNRWFIIYAYIGHQDRILYLSKHPFGPYLISSSQDRTIRVWSLEYGDVVDVIHVPEPIAEMNVTLSYEKFVVKSTKCLQLWCVKHYCDFLTFVGAPIFKILCTTHPDYPVRSVLLCKDSTVRIVACATGDVLTSLIYSVNFEATSCAYAIAQNTLFVTNGTTILKADTSLNPCRIVQQFEATEYTINALVIYEYIAQGSMDQSPAFKALVTKPSIDLIQVGVRGFSRTLLIAGLSNGRVAVLKWDTGEIDFSLDMHSSRPVVEVIANSSADQIISCGVDLIIRIWRVFPYAIESLAVTRSIFCAIQPIHLTVLRNSLAVAFRDETTMTHSLMLYSLDNNERYDHSPDNDHCDKITAVSTCSKLKLLATGSLDGTLRIWNGENQLIRMIIIHDNIHSLHFINDSGDLIIGIGDHLYKMSHLSYLPKAIVFKTVSMQFAPTKPEKKVREDADEAQLIRMSSEDLIRLKKAHKADQIAISTNRENAELAAFHEKLAEQMKRKNEELEKLEKRDEEIVQISEGKLQRTKKYKVSSKLRQEAFDEYMKMFLKEPKQGLLDEDKYKITEEELFGPPPTKLEPYMIDTDNGFFRSLKEANSDPITKLFVDREQKLSQLEQQYREPLPFPDDDIRLAKLEQDRYEAKKLLEHNLQRITLPSQRPPHYGPGTTVPNSVLAKLLWPEPVLVKKIEQEEWKPAVLSDQQLHAIEENKPVDEEAEWQELMAAMMKKRLGVDDDDISDRKEKQKDPSEYMKQLTGLAQQPVEQLSEETSAEQDTSAAKGKRTEVAKPLGSRGAPRASTRQTPSRHSPMLPPMSPAKPTPMPASPIKSPRTPGSPIKSAQKPSSPVKSVQTPTGKPVTPVVREPTPVIDEYTSTINEATQTVEVRRKTPKEFSPSFLSLIEKLVELNWFAEQYPLIKVEIFLETCDEDLFPAHVLHRLDMVSSVEDRYAVLHELDNYYRSASITAQARDSLIDKILFQLTKFNPPFYDTYDVEFILLYLSLLTFINKMTMDVVGELIFWYLEGGDQIRPIVKELFDQCGLQDPFSYFYAEMDSWKLWELDVNQPRRTGIKTLSHEWLRQWIQAFRTHVEDMNFRLRNGDLKVKISNATSRALIGNTSLTKKSTLKGKKLTVVLNSLPQMTQEQITERNQAKEQMDSNTIVVLPKLNKQAALGRLGESHTVFHRPIKRNPIFVPHEHRFEPGELSMGRYMNYPMRKLYLDPFRRQIFTEDIEYEDDEPYLLTLKLAPKFFLPVLSQMFRALTNSASPVSGACRLLFVQARNATATAAASKTNAPDSKKPDMVHQKRESKARMKTVSIYRWNPEEPNKKPFLQDYKIDLSDCGPMVLDALIKIKNEIDPTLTFRRSCREGICGSCSMNIDGRNTLACICKIDESDKPLKIYPLPHMYVVKDLVPDFTNFYMQYKMIEPYLKRKTPTKIGDKQLFQSVEDRKKLDGMYECILCACCSTSCPSYWWNADKYLGPAVLMQAYKWIVDSRDEYTKERLDQFRDAFSVYRCHTIMNCTKACPKGLNPGKAIGEMKVLMANVGSMPSKNSATVGVEYK</sequence>
<evidence type="ECO:0000259" key="24">
    <source>
        <dbReference type="PROSITE" id="PS51085"/>
    </source>
</evidence>
<feature type="region of interest" description="Disordered" evidence="23">
    <location>
        <begin position="1045"/>
        <end position="1149"/>
    </location>
</feature>
<dbReference type="InterPro" id="IPR020472">
    <property type="entry name" value="WD40_PAC1"/>
</dbReference>
<feature type="region of interest" description="Disordered" evidence="23">
    <location>
        <begin position="1573"/>
        <end position="1593"/>
    </location>
</feature>
<dbReference type="Gene3D" id="1.10.1060.10">
    <property type="entry name" value="Alpha-helical ferredoxin"/>
    <property type="match status" value="1"/>
</dbReference>
<evidence type="ECO:0000256" key="14">
    <source>
        <dbReference type="ARBA" id="ARBA00023002"/>
    </source>
</evidence>
<dbReference type="InterPro" id="IPR017896">
    <property type="entry name" value="4Fe4S_Fe-S-bd"/>
</dbReference>
<keyword evidence="22" id="KW-0175">Coiled coil</keyword>
<dbReference type="InterPro" id="IPR036322">
    <property type="entry name" value="WD40_repeat_dom_sf"/>
</dbReference>
<keyword evidence="9 21" id="KW-0001">2Fe-2S</keyword>
<dbReference type="EMBL" id="CAJNOJ010000018">
    <property type="protein sequence ID" value="CAF0830248.1"/>
    <property type="molecule type" value="Genomic_DNA"/>
</dbReference>
<feature type="domain" description="4Fe-4S ferredoxin-type" evidence="25">
    <location>
        <begin position="1735"/>
        <end position="1765"/>
    </location>
</feature>
<dbReference type="GO" id="GO:0046872">
    <property type="term" value="F:metal ion binding"/>
    <property type="evidence" value="ECO:0007669"/>
    <property type="project" value="UniProtKB-KW"/>
</dbReference>
<dbReference type="CDD" id="cd00207">
    <property type="entry name" value="fer2"/>
    <property type="match status" value="1"/>
</dbReference>
<dbReference type="Gene3D" id="3.10.20.30">
    <property type="match status" value="1"/>
</dbReference>
<dbReference type="InterPro" id="IPR025192">
    <property type="entry name" value="Succ_DH/fum_Rdtase_N"/>
</dbReference>
<dbReference type="GO" id="GO:0005743">
    <property type="term" value="C:mitochondrial inner membrane"/>
    <property type="evidence" value="ECO:0007669"/>
    <property type="project" value="UniProtKB-SubCell"/>
</dbReference>
<keyword evidence="7" id="KW-0816">Tricarboxylic acid cycle</keyword>
<dbReference type="NCBIfam" id="NF004616">
    <property type="entry name" value="PRK05950.1"/>
    <property type="match status" value="1"/>
</dbReference>
<keyword evidence="12 21" id="KW-0999">Mitochondrion inner membrane</keyword>
<dbReference type="PROSITE" id="PS00198">
    <property type="entry name" value="4FE4S_FER_1"/>
    <property type="match status" value="1"/>
</dbReference>
<evidence type="ECO:0000256" key="17">
    <source>
        <dbReference type="ARBA" id="ARBA00023128"/>
    </source>
</evidence>
<dbReference type="UniPathway" id="UPA00223">
    <property type="reaction ID" value="UER01006"/>
</dbReference>
<keyword evidence="19 21" id="KW-0003">3Fe-4S</keyword>
<comment type="subcellular location">
    <subcellularLocation>
        <location evidence="1 21">Mitochondrion inner membrane</location>
        <topology evidence="1 21">Peripheral membrane protein</topology>
        <orientation evidence="1 21">Matrix side</orientation>
    </subcellularLocation>
</comment>
<dbReference type="EC" id="1.3.5.1" evidence="4 21"/>
<dbReference type="PROSITE" id="PS50082">
    <property type="entry name" value="WD_REPEATS_2"/>
    <property type="match status" value="3"/>
</dbReference>
<evidence type="ECO:0000256" key="3">
    <source>
        <dbReference type="ARBA" id="ARBA00009433"/>
    </source>
</evidence>
<comment type="pathway">
    <text evidence="2 21">Carbohydrate metabolism; tricarboxylic acid cycle; fumarate from succinate (eukaryal route): step 1/1.</text>
</comment>
<comment type="similarity">
    <text evidence="3 21">Belongs to the succinate dehydrogenase/fumarate reductase iron-sulfur protein family.</text>
</comment>
<dbReference type="PROSITE" id="PS50294">
    <property type="entry name" value="WD_REPEATS_REGION"/>
    <property type="match status" value="3"/>
</dbReference>
<dbReference type="GO" id="GO:0051539">
    <property type="term" value="F:4 iron, 4 sulfur cluster binding"/>
    <property type="evidence" value="ECO:0007669"/>
    <property type="project" value="UniProtKB-KW"/>
</dbReference>
<dbReference type="SUPFAM" id="SSF54292">
    <property type="entry name" value="2Fe-2S ferredoxin-like"/>
    <property type="match status" value="1"/>
</dbReference>
<dbReference type="PRINTS" id="PR00320">
    <property type="entry name" value="GPROTEINBRPT"/>
</dbReference>
<feature type="repeat" description="WD" evidence="20">
    <location>
        <begin position="639"/>
        <end position="671"/>
    </location>
</feature>
<feature type="compositionally biased region" description="Polar residues" evidence="23">
    <location>
        <begin position="1128"/>
        <end position="1141"/>
    </location>
</feature>
<keyword evidence="18" id="KW-0472">Membrane</keyword>
<evidence type="ECO:0000256" key="18">
    <source>
        <dbReference type="ARBA" id="ARBA00023136"/>
    </source>
</evidence>
<dbReference type="GO" id="GO:0009055">
    <property type="term" value="F:electron transfer activity"/>
    <property type="evidence" value="ECO:0007669"/>
    <property type="project" value="InterPro"/>
</dbReference>
<dbReference type="Proteomes" id="UP000663852">
    <property type="component" value="Unassembled WGS sequence"/>
</dbReference>
<dbReference type="InterPro" id="IPR017900">
    <property type="entry name" value="4Fe4S_Fe_S_CS"/>
</dbReference>
<dbReference type="FunFam" id="3.10.20.30:FF:000007">
    <property type="entry name" value="Succinate dehydrogenase [ubiquinone] iron-sulfur subunit, mitochondrial"/>
    <property type="match status" value="1"/>
</dbReference>
<evidence type="ECO:0000256" key="22">
    <source>
        <dbReference type="SAM" id="Coils"/>
    </source>
</evidence>
<organism evidence="26 27">
    <name type="scientific">Adineta ricciae</name>
    <name type="common">Rotifer</name>
    <dbReference type="NCBI Taxonomy" id="249248"/>
    <lineage>
        <taxon>Eukaryota</taxon>
        <taxon>Metazoa</taxon>
        <taxon>Spiralia</taxon>
        <taxon>Gnathifera</taxon>
        <taxon>Rotifera</taxon>
        <taxon>Eurotatoria</taxon>
        <taxon>Bdelloidea</taxon>
        <taxon>Adinetida</taxon>
        <taxon>Adinetidae</taxon>
        <taxon>Adineta</taxon>
    </lineage>
</organism>
<dbReference type="SMART" id="SM00320">
    <property type="entry name" value="WD40"/>
    <property type="match status" value="5"/>
</dbReference>
<comment type="cofactor">
    <cofactor evidence="21">
        <name>[2Fe-2S] cluster</name>
        <dbReference type="ChEBI" id="CHEBI:190135"/>
    </cofactor>
    <text evidence="21">Binds 1 [2Fe-2S] cluster.</text>
</comment>
<evidence type="ECO:0000256" key="16">
    <source>
        <dbReference type="ARBA" id="ARBA00023014"/>
    </source>
</evidence>
<dbReference type="Pfam" id="PF13534">
    <property type="entry name" value="Fer4_17"/>
    <property type="match status" value="1"/>
</dbReference>
<evidence type="ECO:0000256" key="8">
    <source>
        <dbReference type="ARBA" id="ARBA00022574"/>
    </source>
</evidence>
<proteinExistence type="inferred from homology"/>
<reference evidence="26" key="1">
    <citation type="submission" date="2021-02" db="EMBL/GenBank/DDBJ databases">
        <authorList>
            <person name="Nowell W R."/>
        </authorList>
    </citation>
    <scope>NUCLEOTIDE SEQUENCE</scope>
</reference>
<feature type="domain" description="2Fe-2S ferredoxin-type" evidence="24">
    <location>
        <begin position="1600"/>
        <end position="1692"/>
    </location>
</feature>
<comment type="function">
    <text evidence="21">Iron-sulfur protein (IP) subunit of succinate dehydrogenase (SDH) that is involved in complex II of the mitochondrial electron transport chain and is responsible for transferring electrons from succinate to ubiquinone (coenzyme Q).</text>
</comment>
<feature type="compositionally biased region" description="Pro residues" evidence="23">
    <location>
        <begin position="1097"/>
        <end position="1111"/>
    </location>
</feature>
<dbReference type="SUPFAM" id="SSF50978">
    <property type="entry name" value="WD40 repeat-like"/>
    <property type="match status" value="1"/>
</dbReference>
<feature type="coiled-coil region" evidence="22">
    <location>
        <begin position="778"/>
        <end position="808"/>
    </location>
</feature>
<dbReference type="Gene3D" id="2.130.10.10">
    <property type="entry name" value="YVTN repeat-like/Quinoprotein amine dehydrogenase"/>
    <property type="match status" value="3"/>
</dbReference>
<comment type="cofactor">
    <cofactor evidence="21">
        <name>[4Fe-4S] cluster</name>
        <dbReference type="ChEBI" id="CHEBI:49883"/>
    </cofactor>
    <text evidence="21">Binds 1 [4Fe-4S] cluster.</text>
</comment>
<evidence type="ECO:0000256" key="1">
    <source>
        <dbReference type="ARBA" id="ARBA00004443"/>
    </source>
</evidence>
<dbReference type="GO" id="GO:0051538">
    <property type="term" value="F:3 iron, 4 sulfur cluster binding"/>
    <property type="evidence" value="ECO:0007669"/>
    <property type="project" value="UniProtKB-KW"/>
</dbReference>
<dbReference type="PROSITE" id="PS00197">
    <property type="entry name" value="2FE2S_FER_1"/>
    <property type="match status" value="1"/>
</dbReference>
<evidence type="ECO:0000256" key="15">
    <source>
        <dbReference type="ARBA" id="ARBA00023004"/>
    </source>
</evidence>
<dbReference type="GO" id="GO:0051537">
    <property type="term" value="F:2 iron, 2 sulfur cluster binding"/>
    <property type="evidence" value="ECO:0007669"/>
    <property type="project" value="UniProtKB-KW"/>
</dbReference>
<dbReference type="InterPro" id="IPR036010">
    <property type="entry name" value="2Fe-2S_ferredoxin-like_sf"/>
</dbReference>
<protein>
    <recommendedName>
        <fullName evidence="5 21">Succinate dehydrogenase [ubiquinone] iron-sulfur subunit, mitochondrial</fullName>
        <ecNumber evidence="4 21">1.3.5.1</ecNumber>
    </recommendedName>
</protein>
<name>A0A813UQQ9_ADIRI</name>
<dbReference type="PANTHER" id="PTHR45532:SF1">
    <property type="entry name" value="WD REPEAT-CONTAINING PROTEIN 97"/>
    <property type="match status" value="1"/>
</dbReference>
<dbReference type="InterPro" id="IPR001680">
    <property type="entry name" value="WD40_rpt"/>
</dbReference>
<dbReference type="InterPro" id="IPR012675">
    <property type="entry name" value="Beta-grasp_dom_sf"/>
</dbReference>
<keyword evidence="13" id="KW-0809">Transit peptide</keyword>
<keyword evidence="10 21" id="KW-0479">Metal-binding</keyword>
<dbReference type="Pfam" id="PF00400">
    <property type="entry name" value="WD40"/>
    <property type="match status" value="3"/>
</dbReference>
<accession>A0A813UQQ9</accession>
<dbReference type="InterPro" id="IPR001041">
    <property type="entry name" value="2Fe-2S_ferredoxin-type"/>
</dbReference>
<dbReference type="InterPro" id="IPR004489">
    <property type="entry name" value="Succ_DH/fum_Rdtase_Fe-S"/>
</dbReference>
<dbReference type="SUPFAM" id="SSF46548">
    <property type="entry name" value="alpha-helical ferredoxin"/>
    <property type="match status" value="1"/>
</dbReference>
<evidence type="ECO:0000256" key="13">
    <source>
        <dbReference type="ARBA" id="ARBA00022946"/>
    </source>
</evidence>
<gene>
    <name evidence="26" type="ORF">EDS130_LOCUS6299</name>
</gene>
<evidence type="ECO:0000313" key="27">
    <source>
        <dbReference type="Proteomes" id="UP000663852"/>
    </source>
</evidence>
<feature type="compositionally biased region" description="Basic and acidic residues" evidence="23">
    <location>
        <begin position="1582"/>
        <end position="1593"/>
    </location>
</feature>
<evidence type="ECO:0000256" key="23">
    <source>
        <dbReference type="SAM" id="MobiDB-lite"/>
    </source>
</evidence>
<dbReference type="InterPro" id="IPR011047">
    <property type="entry name" value="Quinoprotein_ADH-like_sf"/>
</dbReference>
<dbReference type="SUPFAM" id="SSF50998">
    <property type="entry name" value="Quinoprotein alcohol dehydrogenase-like"/>
    <property type="match status" value="1"/>
</dbReference>
<feature type="region of interest" description="Disordered" evidence="23">
    <location>
        <begin position="1"/>
        <end position="23"/>
    </location>
</feature>
<keyword evidence="8 20" id="KW-0853">WD repeat</keyword>